<evidence type="ECO:0000313" key="2">
    <source>
        <dbReference type="EMBL" id="MBC5676406.1"/>
    </source>
</evidence>
<feature type="domain" description="YqbQ/XkdQ" evidence="1">
    <location>
        <begin position="77"/>
        <end position="333"/>
    </location>
</feature>
<dbReference type="RefSeq" id="WP_024726522.1">
    <property type="nucleotide sequence ID" value="NZ_JACOOS010000002.1"/>
</dbReference>
<dbReference type="Proteomes" id="UP000635828">
    <property type="component" value="Unassembled WGS sequence"/>
</dbReference>
<proteinExistence type="predicted"/>
<gene>
    <name evidence="2" type="ORF">H8S22_01900</name>
</gene>
<dbReference type="EMBL" id="JACOOS010000002">
    <property type="protein sequence ID" value="MBC5676406.1"/>
    <property type="molecule type" value="Genomic_DNA"/>
</dbReference>
<evidence type="ECO:0000313" key="3">
    <source>
        <dbReference type="Proteomes" id="UP000635828"/>
    </source>
</evidence>
<reference evidence="2 3" key="1">
    <citation type="submission" date="2020-08" db="EMBL/GenBank/DDBJ databases">
        <title>Genome public.</title>
        <authorList>
            <person name="Liu C."/>
            <person name="Sun Q."/>
        </authorList>
    </citation>
    <scope>NUCLEOTIDE SEQUENCE [LARGE SCALE GENOMIC DNA]</scope>
    <source>
        <strain evidence="2 3">NSJ-7</strain>
    </source>
</reference>
<keyword evidence="3" id="KW-1185">Reference proteome</keyword>
<sequence length="335" mass="38770">MSQTYKEPKYSCIIKTKKTKYDVSGLMTNLVISQNKDDLAKGVSLTIPNLKDTYKHLYNNINVRDSLVLYCDTGSGRKEIFRGIIWEKNYNSDVEKDLTLTAYDRLIYLQNTKDNFFFAKGRTTESIVKSICKKWNVKLDYDYEGTKHKRKVYRGEKVSDVLTKILKEAKKKTGTKYIVFCKKGIVYIRERGYNKKIYELNHKENALSQNTKVTMDGMVTKVSIYKEQEITGKKDKAPKKLTSMKENTEKYGTLQEIIIRDQDDKNSKKAKKEAKELLKKHSKPEYTRTVKAVDNPYIEKGHKIKSNAGALNGYYYVKGVEHDCANGTMTLEVEK</sequence>
<dbReference type="InterPro" id="IPR056937">
    <property type="entry name" value="YqbQ/XkdQ"/>
</dbReference>
<name>A0ABR7FMH2_9FIRM</name>
<evidence type="ECO:0000259" key="1">
    <source>
        <dbReference type="Pfam" id="PF24032"/>
    </source>
</evidence>
<dbReference type="Pfam" id="PF24032">
    <property type="entry name" value="YQBQ"/>
    <property type="match status" value="1"/>
</dbReference>
<protein>
    <recommendedName>
        <fullName evidence="1">YqbQ/XkdQ domain-containing protein</fullName>
    </recommendedName>
</protein>
<organism evidence="2 3">
    <name type="scientific">Anaerostipes hominis</name>
    <name type="common">ex Liu et al. 2021</name>
    <dbReference type="NCBI Taxonomy" id="2763018"/>
    <lineage>
        <taxon>Bacteria</taxon>
        <taxon>Bacillati</taxon>
        <taxon>Bacillota</taxon>
        <taxon>Clostridia</taxon>
        <taxon>Lachnospirales</taxon>
        <taxon>Lachnospiraceae</taxon>
        <taxon>Anaerostipes</taxon>
    </lineage>
</organism>
<comment type="caution">
    <text evidence="2">The sequence shown here is derived from an EMBL/GenBank/DDBJ whole genome shotgun (WGS) entry which is preliminary data.</text>
</comment>
<accession>A0ABR7FMH2</accession>